<gene>
    <name evidence="2" type="ORF">A9Q75_13190</name>
</gene>
<proteinExistence type="predicted"/>
<sequence length="181" mass="20609">MHINNSERLKFRLMDIDDAQALWEIDQDPTVMKFLNGGNPTSIEQVNNVFIPRMSKYRNSELGWGIWQVSNKVTDEYLGWVLIRPMSFFTESPNTKDLELGWRFFQTTWGKGYATEAAIAIKDAVVANTDVTHVSALAVADNLASVGVMKKMGMNFVRAYLHKDPIGDFDAVHYQMSVRNK</sequence>
<dbReference type="PANTHER" id="PTHR43792:SF1">
    <property type="entry name" value="N-ACETYLTRANSFERASE DOMAIN-CONTAINING PROTEIN"/>
    <property type="match status" value="1"/>
</dbReference>
<dbReference type="SUPFAM" id="SSF55729">
    <property type="entry name" value="Acyl-CoA N-acyltransferases (Nat)"/>
    <property type="match status" value="1"/>
</dbReference>
<dbReference type="InterPro" id="IPR051531">
    <property type="entry name" value="N-acetyltransferase"/>
</dbReference>
<dbReference type="Gene3D" id="3.40.630.30">
    <property type="match status" value="1"/>
</dbReference>
<evidence type="ECO:0000259" key="1">
    <source>
        <dbReference type="Pfam" id="PF13302"/>
    </source>
</evidence>
<dbReference type="Pfam" id="PF13302">
    <property type="entry name" value="Acetyltransf_3"/>
    <property type="match status" value="1"/>
</dbReference>
<keyword evidence="2" id="KW-0808">Transferase</keyword>
<feature type="domain" description="N-acetyltransferase" evidence="1">
    <location>
        <begin position="8"/>
        <end position="155"/>
    </location>
</feature>
<name>A0A1Y5E7T2_COLPS</name>
<comment type="caution">
    <text evidence="2">The sequence shown here is derived from an EMBL/GenBank/DDBJ whole genome shotgun (WGS) entry which is preliminary data.</text>
</comment>
<evidence type="ECO:0000313" key="2">
    <source>
        <dbReference type="EMBL" id="OUR78763.1"/>
    </source>
</evidence>
<dbReference type="PANTHER" id="PTHR43792">
    <property type="entry name" value="GNAT FAMILY, PUTATIVE (AFU_ORTHOLOGUE AFUA_3G00765)-RELATED-RELATED"/>
    <property type="match status" value="1"/>
</dbReference>
<reference evidence="3" key="1">
    <citation type="journal article" date="2017" name="Proc. Natl. Acad. Sci. U.S.A.">
        <title>Simulation of Deepwater Horizon oil plume reveals substrate specialization within a complex community of hydrocarbon degraders.</title>
        <authorList>
            <person name="Hu P."/>
            <person name="Dubinsky E.A."/>
            <person name="Probst A.J."/>
            <person name="Wang J."/>
            <person name="Sieber C.M.K."/>
            <person name="Tom L.M."/>
            <person name="Gardinali P."/>
            <person name="Banfield J.F."/>
            <person name="Atlas R.M."/>
            <person name="Andersen G.L."/>
        </authorList>
    </citation>
    <scope>NUCLEOTIDE SEQUENCE [LARGE SCALE GENOMIC DNA]</scope>
</reference>
<accession>A0A1Y5E7T2</accession>
<organism evidence="2 3">
    <name type="scientific">Colwellia psychrerythraea</name>
    <name type="common">Vibrio psychroerythus</name>
    <dbReference type="NCBI Taxonomy" id="28229"/>
    <lineage>
        <taxon>Bacteria</taxon>
        <taxon>Pseudomonadati</taxon>
        <taxon>Pseudomonadota</taxon>
        <taxon>Gammaproteobacteria</taxon>
        <taxon>Alteromonadales</taxon>
        <taxon>Colwelliaceae</taxon>
        <taxon>Colwellia</taxon>
    </lineage>
</organism>
<dbReference type="InterPro" id="IPR000182">
    <property type="entry name" value="GNAT_dom"/>
</dbReference>
<evidence type="ECO:0000313" key="3">
    <source>
        <dbReference type="Proteomes" id="UP000243053"/>
    </source>
</evidence>
<dbReference type="GO" id="GO:0016747">
    <property type="term" value="F:acyltransferase activity, transferring groups other than amino-acyl groups"/>
    <property type="evidence" value="ECO:0007669"/>
    <property type="project" value="InterPro"/>
</dbReference>
<dbReference type="EMBL" id="MAAF01000077">
    <property type="protein sequence ID" value="OUR78763.1"/>
    <property type="molecule type" value="Genomic_DNA"/>
</dbReference>
<dbReference type="Proteomes" id="UP000243053">
    <property type="component" value="Unassembled WGS sequence"/>
</dbReference>
<dbReference type="InterPro" id="IPR016181">
    <property type="entry name" value="Acyl_CoA_acyltransferase"/>
</dbReference>
<protein>
    <submittedName>
        <fullName evidence="2">GNAT family N-acetyltransferase</fullName>
    </submittedName>
</protein>
<dbReference type="AlphaFoldDB" id="A0A1Y5E7T2"/>